<accession>A0ABW4MFY7</accession>
<feature type="compositionally biased region" description="Polar residues" evidence="1">
    <location>
        <begin position="263"/>
        <end position="272"/>
    </location>
</feature>
<proteinExistence type="predicted"/>
<feature type="compositionally biased region" description="Basic and acidic residues" evidence="1">
    <location>
        <begin position="275"/>
        <end position="284"/>
    </location>
</feature>
<keyword evidence="3" id="KW-1185">Reference proteome</keyword>
<evidence type="ECO:0000313" key="2">
    <source>
        <dbReference type="EMBL" id="MFD1767984.1"/>
    </source>
</evidence>
<dbReference type="Proteomes" id="UP001597215">
    <property type="component" value="Unassembled WGS sequence"/>
</dbReference>
<name>A0ABW4MFY7_9SPHN</name>
<feature type="region of interest" description="Disordered" evidence="1">
    <location>
        <begin position="208"/>
        <end position="284"/>
    </location>
</feature>
<evidence type="ECO:0000256" key="1">
    <source>
        <dbReference type="SAM" id="MobiDB-lite"/>
    </source>
</evidence>
<sequence length="284" mass="30902">MNALSGLRYDLLQSTDIGGAFNRGMEMGTQMRERRDQRNALNLYATDPAGAINALMPVNPEMAMRLNDDYRAGEKTKREATFREAASGYIGGDGDAADAEFLRMVEIDPMAAMKIKSAKRDEAFDRLKSVDGAYDIAIQHLGSVTDEAGYQAVLGAVESRLQPLGLDIRSMVPPNYPGPDGVRQLLQSAMTAKEQLAALHRGDRLEADMEDDKADNARADRVADNLISTRTRNASTAERRATVSERRGSGGRGGASRPTATGPNGQKIQWNGRNWVDEKGAIVK</sequence>
<feature type="compositionally biased region" description="Polar residues" evidence="1">
    <location>
        <begin position="226"/>
        <end position="236"/>
    </location>
</feature>
<dbReference type="RefSeq" id="WP_381516098.1">
    <property type="nucleotide sequence ID" value="NZ_JBHUEL010000011.1"/>
</dbReference>
<protein>
    <submittedName>
        <fullName evidence="2">Uncharacterized protein</fullName>
    </submittedName>
</protein>
<gene>
    <name evidence="2" type="ORF">ACFSAG_14145</name>
</gene>
<organism evidence="2 3">
    <name type="scientific">Sphingorhabdus buctiana</name>
    <dbReference type="NCBI Taxonomy" id="1508805"/>
    <lineage>
        <taxon>Bacteria</taxon>
        <taxon>Pseudomonadati</taxon>
        <taxon>Pseudomonadota</taxon>
        <taxon>Alphaproteobacteria</taxon>
        <taxon>Sphingomonadales</taxon>
        <taxon>Sphingomonadaceae</taxon>
        <taxon>Sphingorhabdus</taxon>
    </lineage>
</organism>
<evidence type="ECO:0000313" key="3">
    <source>
        <dbReference type="Proteomes" id="UP001597215"/>
    </source>
</evidence>
<reference evidence="3" key="1">
    <citation type="journal article" date="2019" name="Int. J. Syst. Evol. Microbiol.">
        <title>The Global Catalogue of Microorganisms (GCM) 10K type strain sequencing project: providing services to taxonomists for standard genome sequencing and annotation.</title>
        <authorList>
            <consortium name="The Broad Institute Genomics Platform"/>
            <consortium name="The Broad Institute Genome Sequencing Center for Infectious Disease"/>
            <person name="Wu L."/>
            <person name="Ma J."/>
        </authorList>
    </citation>
    <scope>NUCLEOTIDE SEQUENCE [LARGE SCALE GENOMIC DNA]</scope>
    <source>
        <strain evidence="3">CGMCC 1.12449</strain>
    </source>
</reference>
<feature type="compositionally biased region" description="Basic and acidic residues" evidence="1">
    <location>
        <begin position="214"/>
        <end position="223"/>
    </location>
</feature>
<feature type="compositionally biased region" description="Basic and acidic residues" evidence="1">
    <location>
        <begin position="237"/>
        <end position="248"/>
    </location>
</feature>
<comment type="caution">
    <text evidence="2">The sequence shown here is derived from an EMBL/GenBank/DDBJ whole genome shotgun (WGS) entry which is preliminary data.</text>
</comment>
<dbReference type="EMBL" id="JBHUEL010000011">
    <property type="protein sequence ID" value="MFD1767984.1"/>
    <property type="molecule type" value="Genomic_DNA"/>
</dbReference>